<organism evidence="5 6">
    <name type="scientific">Aeromonas veronii</name>
    <dbReference type="NCBI Taxonomy" id="654"/>
    <lineage>
        <taxon>Bacteria</taxon>
        <taxon>Pseudomonadati</taxon>
        <taxon>Pseudomonadota</taxon>
        <taxon>Gammaproteobacteria</taxon>
        <taxon>Aeromonadales</taxon>
        <taxon>Aeromonadaceae</taxon>
        <taxon>Aeromonas</taxon>
    </lineage>
</organism>
<dbReference type="GO" id="GO:0005886">
    <property type="term" value="C:plasma membrane"/>
    <property type="evidence" value="ECO:0007669"/>
    <property type="project" value="TreeGrafter"/>
</dbReference>
<dbReference type="CDD" id="cd01129">
    <property type="entry name" value="PulE-GspE-like"/>
    <property type="match status" value="1"/>
</dbReference>
<keyword evidence="2" id="KW-0547">Nucleotide-binding</keyword>
<dbReference type="InterPro" id="IPR027417">
    <property type="entry name" value="P-loop_NTPase"/>
</dbReference>
<dbReference type="InterPro" id="IPR001482">
    <property type="entry name" value="T2SS/T4SS_dom"/>
</dbReference>
<sequence>MVDIMFDCINPNHPLFIKDSSHRELFAYHDGVIFLIEEAKRDSVFQKYFQLACKTLGKTPRLEEKTLLQLKNEFYSDDMSLLDDSSIEDSSKMQEEVVNIISHAAKSGASDVHILTSSQARVTIIFNRIDGDMVRVRELNLEKGKALQGTLYTTMCSEGEPYLIEKKPQDGRIGAEFVAECGLSGCRVSTRPTDDGLYMVLRLLSKQENKNICLTDAGYSMQQETDLWSIADRPFGLMLMSGATGSGKSTTISNMLNAQYRKYEGKKNIITIEDPPEYKIEGARQTQIICDKNDDDAISREWAKSISSVMRLDPDIIFIGEVRDSSSAMGAIRAAITGHFVYTTLHVNDAFGCIQRLADIGIDVAFLYDPKVLTGLVNQSLTKRLCDNCKLPFLGNEARVSEDVVRRVKRYANPESVCIIGNGCAECNNRGVVGRTAVAEVVKTNSALLEVYRQSGKLAAMKYWVEHMNGITKCQSLIDKINKGIVDPSIGETDVCLLDEDEVTLGAIHQAERVAKVKQISSGGAS</sequence>
<keyword evidence="3" id="KW-0067">ATP-binding</keyword>
<evidence type="ECO:0000313" key="6">
    <source>
        <dbReference type="Proteomes" id="UP000309618"/>
    </source>
</evidence>
<proteinExistence type="inferred from homology"/>
<dbReference type="AlphaFoldDB" id="A0A4S5CGP9"/>
<gene>
    <name evidence="5" type="ORF">E8Q35_15205</name>
</gene>
<reference evidence="5 6" key="1">
    <citation type="submission" date="2019-04" db="EMBL/GenBank/DDBJ databases">
        <title>Comparative genomics of Aeromonas veronii strains pathogenic to fish.</title>
        <authorList>
            <person name="Cascarano M.C."/>
            <person name="Smyrli M."/>
            <person name="Katharios P."/>
        </authorList>
    </citation>
    <scope>NUCLEOTIDE SEQUENCE [LARGE SCALE GENOMIC DNA]</scope>
    <source>
        <strain evidence="5 6">XU1</strain>
    </source>
</reference>
<evidence type="ECO:0000256" key="1">
    <source>
        <dbReference type="ARBA" id="ARBA00006611"/>
    </source>
</evidence>
<dbReference type="Gene3D" id="3.30.450.90">
    <property type="match status" value="1"/>
</dbReference>
<evidence type="ECO:0000313" key="5">
    <source>
        <dbReference type="EMBL" id="THJ43651.1"/>
    </source>
</evidence>
<accession>A0A4S5CGP9</accession>
<dbReference type="GO" id="GO:0005524">
    <property type="term" value="F:ATP binding"/>
    <property type="evidence" value="ECO:0007669"/>
    <property type="project" value="UniProtKB-KW"/>
</dbReference>
<evidence type="ECO:0000256" key="3">
    <source>
        <dbReference type="ARBA" id="ARBA00022840"/>
    </source>
</evidence>
<dbReference type="EMBL" id="SSUX01000011">
    <property type="protein sequence ID" value="THJ43651.1"/>
    <property type="molecule type" value="Genomic_DNA"/>
</dbReference>
<dbReference type="Pfam" id="PF00437">
    <property type="entry name" value="T2SSE"/>
    <property type="match status" value="1"/>
</dbReference>
<dbReference type="Proteomes" id="UP000309618">
    <property type="component" value="Unassembled WGS sequence"/>
</dbReference>
<evidence type="ECO:0000259" key="4">
    <source>
        <dbReference type="Pfam" id="PF00437"/>
    </source>
</evidence>
<dbReference type="Gene3D" id="3.40.50.300">
    <property type="entry name" value="P-loop containing nucleotide triphosphate hydrolases"/>
    <property type="match status" value="1"/>
</dbReference>
<comment type="similarity">
    <text evidence="1">Belongs to the GSP E family.</text>
</comment>
<dbReference type="SUPFAM" id="SSF52540">
    <property type="entry name" value="P-loop containing nucleoside triphosphate hydrolases"/>
    <property type="match status" value="1"/>
</dbReference>
<dbReference type="GO" id="GO:0016887">
    <property type="term" value="F:ATP hydrolysis activity"/>
    <property type="evidence" value="ECO:0007669"/>
    <property type="project" value="TreeGrafter"/>
</dbReference>
<comment type="caution">
    <text evidence="5">The sequence shown here is derived from an EMBL/GenBank/DDBJ whole genome shotgun (WGS) entry which is preliminary data.</text>
</comment>
<name>A0A4S5CGP9_AERVE</name>
<evidence type="ECO:0000256" key="2">
    <source>
        <dbReference type="ARBA" id="ARBA00022741"/>
    </source>
</evidence>
<dbReference type="PANTHER" id="PTHR30258:SF2">
    <property type="entry name" value="COMG OPERON PROTEIN 1"/>
    <property type="match status" value="1"/>
</dbReference>
<dbReference type="PANTHER" id="PTHR30258">
    <property type="entry name" value="TYPE II SECRETION SYSTEM PROTEIN GSPE-RELATED"/>
    <property type="match status" value="1"/>
</dbReference>
<protein>
    <submittedName>
        <fullName evidence="5">Pilus assembly protein</fullName>
    </submittedName>
</protein>
<feature type="domain" description="Bacterial type II secretion system protein E" evidence="4">
    <location>
        <begin position="88"/>
        <end position="485"/>
    </location>
</feature>